<gene>
    <name evidence="2" type="ORF">MPLG2_1981</name>
</gene>
<dbReference type="AlphaFoldDB" id="A0A2N9JHL7"/>
<dbReference type="GO" id="GO:0017000">
    <property type="term" value="P:antibiotic biosynthetic process"/>
    <property type="evidence" value="ECO:0007669"/>
    <property type="project" value="UniProtKB-ARBA"/>
</dbReference>
<dbReference type="FunFam" id="3.40.50.2000:FF:000009">
    <property type="entry name" value="Sterol 3-beta-glucosyltransferase UGT80A2"/>
    <property type="match status" value="1"/>
</dbReference>
<dbReference type="KEGG" id="mgg:MPLG2_1981"/>
<dbReference type="PANTHER" id="PTHR48050:SF13">
    <property type="entry name" value="STEROL 3-BETA-GLUCOSYLTRANSFERASE UGT80A2"/>
    <property type="match status" value="1"/>
</dbReference>
<proteinExistence type="predicted"/>
<organism evidence="2 3">
    <name type="scientific">Micropruina glycogenica</name>
    <dbReference type="NCBI Taxonomy" id="75385"/>
    <lineage>
        <taxon>Bacteria</taxon>
        <taxon>Bacillati</taxon>
        <taxon>Actinomycetota</taxon>
        <taxon>Actinomycetes</taxon>
        <taxon>Propionibacteriales</taxon>
        <taxon>Nocardioidaceae</taxon>
        <taxon>Micropruina</taxon>
    </lineage>
</organism>
<dbReference type="GO" id="GO:0008194">
    <property type="term" value="F:UDP-glycosyltransferase activity"/>
    <property type="evidence" value="ECO:0007669"/>
    <property type="project" value="InterPro"/>
</dbReference>
<accession>A0A2N9JHL7</accession>
<dbReference type="OrthoDB" id="3253247at2"/>
<dbReference type="GO" id="GO:0016758">
    <property type="term" value="F:hexosyltransferase activity"/>
    <property type="evidence" value="ECO:0007669"/>
    <property type="project" value="UniProtKB-ARBA"/>
</dbReference>
<dbReference type="InterPro" id="IPR002213">
    <property type="entry name" value="UDP_glucos_trans"/>
</dbReference>
<reference evidence="2 3" key="1">
    <citation type="submission" date="2018-02" db="EMBL/GenBank/DDBJ databases">
        <authorList>
            <person name="Cohen D.B."/>
            <person name="Kent A.D."/>
        </authorList>
    </citation>
    <scope>NUCLEOTIDE SEQUENCE [LARGE SCALE GENOMIC DNA]</scope>
    <source>
        <strain evidence="2">1</strain>
    </source>
</reference>
<dbReference type="CDD" id="cd03784">
    <property type="entry name" value="GT1_Gtf-like"/>
    <property type="match status" value="1"/>
</dbReference>
<keyword evidence="3" id="KW-1185">Reference proteome</keyword>
<evidence type="ECO:0000313" key="3">
    <source>
        <dbReference type="Proteomes" id="UP000238164"/>
    </source>
</evidence>
<dbReference type="PANTHER" id="PTHR48050">
    <property type="entry name" value="STEROL 3-BETA-GLUCOSYLTRANSFERASE"/>
    <property type="match status" value="1"/>
</dbReference>
<dbReference type="Pfam" id="PF06722">
    <property type="entry name" value="EryCIII-like_C"/>
    <property type="match status" value="1"/>
</dbReference>
<evidence type="ECO:0000313" key="2">
    <source>
        <dbReference type="EMBL" id="SPD87011.1"/>
    </source>
</evidence>
<sequence length="413" mass="43392">MLGGPVTFVAVGSRGDVEPLAILAGAVAAGGRAATVVAIDEYADLVRGHGAGFRGIGSALHHMERMSRGWLGQLAFRTPLAQPLLLRRWLAGLAQPLADALDEVPPGSSVVTGVASRDAALALAQQRGVRVATVLHTAVLPTAERESHLEGRRFWGRPRADRAFTDWYWRQVSGLSQATSAVFRARHGLPTSAQQAEDALWLAVDRVLVPTARDWPGGVVQTAAIRPALDGSWTPPDPLAAFLAAGPRPVYVGLGSLNDAGGQRWLQLIVDAARQAGRRVLTPAVPGTQPGVIDDLVCTIRPAPHDALFPRLAGVIHHGGAGTTAAALRAGVPSVAVPAVFDQYYHAHRLHVLGVGPAPVRLPKLSQVRLAGLLTALTSGDHDERAQRVGEQARTADGTAATLAELNRTMCAP</sequence>
<dbReference type="InterPro" id="IPR050426">
    <property type="entry name" value="Glycosyltransferase_28"/>
</dbReference>
<feature type="domain" description="Erythromycin biosynthesis protein CIII-like C-terminal" evidence="1">
    <location>
        <begin position="295"/>
        <end position="393"/>
    </location>
</feature>
<dbReference type="RefSeq" id="WP_105185842.1">
    <property type="nucleotide sequence ID" value="NZ_BAAAGO010000032.1"/>
</dbReference>
<name>A0A2N9JHL7_9ACTN</name>
<dbReference type="Proteomes" id="UP000238164">
    <property type="component" value="Chromosome 1"/>
</dbReference>
<dbReference type="Gene3D" id="3.40.50.2000">
    <property type="entry name" value="Glycogen Phosphorylase B"/>
    <property type="match status" value="2"/>
</dbReference>
<protein>
    <recommendedName>
        <fullName evidence="1">Erythromycin biosynthesis protein CIII-like C-terminal domain-containing protein</fullName>
    </recommendedName>
</protein>
<dbReference type="InterPro" id="IPR010610">
    <property type="entry name" value="EryCIII-like_C"/>
</dbReference>
<evidence type="ECO:0000259" key="1">
    <source>
        <dbReference type="Pfam" id="PF06722"/>
    </source>
</evidence>
<dbReference type="EMBL" id="LT985188">
    <property type="protein sequence ID" value="SPD87011.1"/>
    <property type="molecule type" value="Genomic_DNA"/>
</dbReference>
<dbReference type="SUPFAM" id="SSF53756">
    <property type="entry name" value="UDP-Glycosyltransferase/glycogen phosphorylase"/>
    <property type="match status" value="1"/>
</dbReference>